<dbReference type="GO" id="GO:0005886">
    <property type="term" value="C:plasma membrane"/>
    <property type="evidence" value="ECO:0007669"/>
    <property type="project" value="TreeGrafter"/>
</dbReference>
<accession>A0A1N7MYJ8</accession>
<dbReference type="Pfam" id="PF01312">
    <property type="entry name" value="Bac_export_2"/>
    <property type="match status" value="1"/>
</dbReference>
<dbReference type="Proteomes" id="UP000186156">
    <property type="component" value="Unassembled WGS sequence"/>
</dbReference>
<dbReference type="GO" id="GO:0009306">
    <property type="term" value="P:protein secretion"/>
    <property type="evidence" value="ECO:0007669"/>
    <property type="project" value="InterPro"/>
</dbReference>
<reference evidence="2" key="1">
    <citation type="submission" date="2017-01" db="EMBL/GenBank/DDBJ databases">
        <authorList>
            <person name="Varghese N."/>
            <person name="Submissions S."/>
        </authorList>
    </citation>
    <scope>NUCLEOTIDE SEQUENCE [LARGE SCALE GENOMIC DNA]</scope>
    <source>
        <strain evidence="2">DSM 16176</strain>
    </source>
</reference>
<keyword evidence="1" id="KW-0969">Cilium</keyword>
<dbReference type="OrthoDB" id="5244399at2"/>
<gene>
    <name evidence="1" type="ORF">SAMN05421799_106212</name>
</gene>
<protein>
    <submittedName>
        <fullName evidence="1">Flagellar biosynthetic protein FlhB/flagellar biosynthesis protein</fullName>
    </submittedName>
</protein>
<dbReference type="InterPro" id="IPR029025">
    <property type="entry name" value="T3SS_substrate_exporter_C"/>
</dbReference>
<dbReference type="AlphaFoldDB" id="A0A1N7MYJ8"/>
<dbReference type="PRINTS" id="PR00950">
    <property type="entry name" value="TYPE3IMSPROT"/>
</dbReference>
<dbReference type="SUPFAM" id="SSF160544">
    <property type="entry name" value="EscU C-terminal domain-like"/>
    <property type="match status" value="1"/>
</dbReference>
<dbReference type="Gene3D" id="3.40.1690.10">
    <property type="entry name" value="secretion proteins EscU"/>
    <property type="match status" value="1"/>
</dbReference>
<dbReference type="STRING" id="252246.SAMN05421799_106212"/>
<keyword evidence="1" id="KW-0966">Cell projection</keyword>
<keyword evidence="2" id="KW-1185">Reference proteome</keyword>
<proteinExistence type="predicted"/>
<dbReference type="RefSeq" id="WP_076347215.1">
    <property type="nucleotide sequence ID" value="NZ_FTOO01000006.1"/>
</dbReference>
<dbReference type="PANTHER" id="PTHR30531:SF12">
    <property type="entry name" value="FLAGELLAR BIOSYNTHETIC PROTEIN FLHB"/>
    <property type="match status" value="1"/>
</dbReference>
<dbReference type="InterPro" id="IPR006135">
    <property type="entry name" value="T3SS_substrate_exporter"/>
</dbReference>
<organism evidence="1 2">
    <name type="scientific">Alicyclobacillus vulcanalis</name>
    <dbReference type="NCBI Taxonomy" id="252246"/>
    <lineage>
        <taxon>Bacteria</taxon>
        <taxon>Bacillati</taxon>
        <taxon>Bacillota</taxon>
        <taxon>Bacilli</taxon>
        <taxon>Bacillales</taxon>
        <taxon>Alicyclobacillaceae</taxon>
        <taxon>Alicyclobacillus</taxon>
    </lineage>
</organism>
<keyword evidence="1" id="KW-0282">Flagellum</keyword>
<dbReference type="EMBL" id="FTOO01000006">
    <property type="protein sequence ID" value="SIS91021.1"/>
    <property type="molecule type" value="Genomic_DNA"/>
</dbReference>
<evidence type="ECO:0000313" key="1">
    <source>
        <dbReference type="EMBL" id="SIS91021.1"/>
    </source>
</evidence>
<dbReference type="PANTHER" id="PTHR30531">
    <property type="entry name" value="FLAGELLAR BIOSYNTHETIC PROTEIN FLHB"/>
    <property type="match status" value="1"/>
</dbReference>
<evidence type="ECO:0000313" key="2">
    <source>
        <dbReference type="Proteomes" id="UP000186156"/>
    </source>
</evidence>
<name>A0A1N7MYJ8_9BACL</name>
<sequence length="85" mass="9676">MQRPRRAVALRYDAQKDQAPRVVAKGAEHVAQAIVRVAEEQGVPILEQKELVEALYALEVDQVIPAELYQAVAEILAYIYRYRRA</sequence>